<dbReference type="AlphaFoldDB" id="W7XLS9"/>
<evidence type="ECO:0000256" key="1">
    <source>
        <dbReference type="SAM" id="Phobius"/>
    </source>
</evidence>
<accession>W7XLS9</accession>
<gene>
    <name evidence="2" type="ORF">TTHERM_002653463</name>
</gene>
<keyword evidence="1" id="KW-0812">Transmembrane</keyword>
<dbReference type="InterPro" id="IPR032675">
    <property type="entry name" value="LRR_dom_sf"/>
</dbReference>
<feature type="transmembrane region" description="Helical" evidence="1">
    <location>
        <begin position="94"/>
        <end position="113"/>
    </location>
</feature>
<organism evidence="2 3">
    <name type="scientific">Tetrahymena thermophila (strain SB210)</name>
    <dbReference type="NCBI Taxonomy" id="312017"/>
    <lineage>
        <taxon>Eukaryota</taxon>
        <taxon>Sar</taxon>
        <taxon>Alveolata</taxon>
        <taxon>Ciliophora</taxon>
        <taxon>Intramacronucleata</taxon>
        <taxon>Oligohymenophorea</taxon>
        <taxon>Hymenostomatida</taxon>
        <taxon>Tetrahymenina</taxon>
        <taxon>Tetrahymenidae</taxon>
        <taxon>Tetrahymena</taxon>
    </lineage>
</organism>
<keyword evidence="1" id="KW-1133">Transmembrane helix</keyword>
<protein>
    <submittedName>
        <fullName evidence="2">Kinase domain protein</fullName>
    </submittedName>
</protein>
<dbReference type="GeneID" id="24442683"/>
<feature type="transmembrane region" description="Helical" evidence="1">
    <location>
        <begin position="133"/>
        <end position="158"/>
    </location>
</feature>
<feature type="non-terminal residue" evidence="2">
    <location>
        <position position="1"/>
    </location>
</feature>
<dbReference type="Gene3D" id="3.80.10.10">
    <property type="entry name" value="Ribonuclease Inhibitor"/>
    <property type="match status" value="1"/>
</dbReference>
<name>W7XLS9_TETTS</name>
<feature type="transmembrane region" description="Helical" evidence="1">
    <location>
        <begin position="46"/>
        <end position="63"/>
    </location>
</feature>
<sequence>LIKPACHLLTCLFIYLLTNLLTKQNITNFFTYSSQHNQNTNEAIVFYHPFSSIFIQFVIYSYISRYNNIGAEGAKDLGTGIAQCKNITTLTLSLYQLSQLVIYQLAYSFIYLLTYQPNKIQRISLLTHHNTTIILTKAIVFYHPFSSIFIQFVIYSYISRQNKIGAKGAKDLGTGIAQCKNITTLTLNL</sequence>
<evidence type="ECO:0000313" key="3">
    <source>
        <dbReference type="Proteomes" id="UP000009168"/>
    </source>
</evidence>
<dbReference type="RefSeq" id="XP_012650646.1">
    <property type="nucleotide sequence ID" value="XM_012795192.1"/>
</dbReference>
<keyword evidence="2" id="KW-0418">Kinase</keyword>
<dbReference type="GO" id="GO:0016301">
    <property type="term" value="F:kinase activity"/>
    <property type="evidence" value="ECO:0007669"/>
    <property type="project" value="UniProtKB-KW"/>
</dbReference>
<dbReference type="EMBL" id="GG663048">
    <property type="protein sequence ID" value="EWS76819.1"/>
    <property type="molecule type" value="Genomic_DNA"/>
</dbReference>
<reference evidence="3" key="1">
    <citation type="journal article" date="2006" name="PLoS Biol.">
        <title>Macronuclear genome sequence of the ciliate Tetrahymena thermophila, a model eukaryote.</title>
        <authorList>
            <person name="Eisen J.A."/>
            <person name="Coyne R.S."/>
            <person name="Wu M."/>
            <person name="Wu D."/>
            <person name="Thiagarajan M."/>
            <person name="Wortman J.R."/>
            <person name="Badger J.H."/>
            <person name="Ren Q."/>
            <person name="Amedeo P."/>
            <person name="Jones K.M."/>
            <person name="Tallon L.J."/>
            <person name="Delcher A.L."/>
            <person name="Salzberg S.L."/>
            <person name="Silva J.C."/>
            <person name="Haas B.J."/>
            <person name="Majoros W.H."/>
            <person name="Farzad M."/>
            <person name="Carlton J.M."/>
            <person name="Smith R.K. Jr."/>
            <person name="Garg J."/>
            <person name="Pearlman R.E."/>
            <person name="Karrer K.M."/>
            <person name="Sun L."/>
            <person name="Manning G."/>
            <person name="Elde N.C."/>
            <person name="Turkewitz A.P."/>
            <person name="Asai D.J."/>
            <person name="Wilkes D.E."/>
            <person name="Wang Y."/>
            <person name="Cai H."/>
            <person name="Collins K."/>
            <person name="Stewart B.A."/>
            <person name="Lee S.R."/>
            <person name="Wilamowska K."/>
            <person name="Weinberg Z."/>
            <person name="Ruzzo W.L."/>
            <person name="Wloga D."/>
            <person name="Gaertig J."/>
            <person name="Frankel J."/>
            <person name="Tsao C.-C."/>
            <person name="Gorovsky M.A."/>
            <person name="Keeling P.J."/>
            <person name="Waller R.F."/>
            <person name="Patron N.J."/>
            <person name="Cherry J.M."/>
            <person name="Stover N.A."/>
            <person name="Krieger C.J."/>
            <person name="del Toro C."/>
            <person name="Ryder H.F."/>
            <person name="Williamson S.C."/>
            <person name="Barbeau R.A."/>
            <person name="Hamilton E.P."/>
            <person name="Orias E."/>
        </authorList>
    </citation>
    <scope>NUCLEOTIDE SEQUENCE [LARGE SCALE GENOMIC DNA]</scope>
    <source>
        <strain evidence="3">SB210</strain>
    </source>
</reference>
<evidence type="ECO:0000313" key="2">
    <source>
        <dbReference type="EMBL" id="EWS76819.1"/>
    </source>
</evidence>
<dbReference type="InParanoid" id="W7XLS9"/>
<keyword evidence="1" id="KW-0472">Membrane</keyword>
<dbReference type="SUPFAM" id="SSF52047">
    <property type="entry name" value="RNI-like"/>
    <property type="match status" value="1"/>
</dbReference>
<keyword evidence="2" id="KW-0808">Transferase</keyword>
<dbReference type="KEGG" id="tet:TTHERM_002653463"/>
<proteinExistence type="predicted"/>
<keyword evidence="3" id="KW-1185">Reference proteome</keyword>
<feature type="non-terminal residue" evidence="2">
    <location>
        <position position="189"/>
    </location>
</feature>
<dbReference type="Proteomes" id="UP000009168">
    <property type="component" value="Unassembled WGS sequence"/>
</dbReference>